<comment type="cofactor">
    <cofactor evidence="1">
        <name>Mg(2+)</name>
        <dbReference type="ChEBI" id="CHEBI:18420"/>
    </cofactor>
</comment>
<evidence type="ECO:0000256" key="7">
    <source>
        <dbReference type="SAM" id="Phobius"/>
    </source>
</evidence>
<sequence length="479" mass="51879">MPNYLISVTLALIHTHSSGAMFRYCFLVLCALLLVQPASAAPTAAVCVVKHQQQLLLVQDRVSSRYSLAGGYIDAGETPQQAAQRELFEETGLRSRISGELGQWQGAVLFACQALQPIRVQTGSGFVSLLQAPNLGGEILNAKLIDPAQLPHAQRRFPAQLDWLAPKLADIPDSPVLWLHDFSTDGNELHRAELPLIRQLQSWLGTDVLWLDASNLFGSAAFQLALLPLLLPLLGWPRLRQLLLAMLTLALMVLVVKEGIGWPRPFHLDPVLAQQSAQGFGMPSGHAASALLFWGVLLRLCWPANPWRSAALALLLAATTGLARVWLGVHFFSDVAAGLLLGALMLAIHAGLSGISAKPPSWICLTFACALAAWWSQSSALAGLAMFSLGLMLGMQLPLARARTQYWRMLTVTLLGGLPLGALLWSLPLWLTSSGLTLLGQWLLYCCLGLWLSAGLWWILSLMNSDPLPRGSGSDKGLL</sequence>
<dbReference type="InterPro" id="IPR036938">
    <property type="entry name" value="PAP2/HPO_sf"/>
</dbReference>
<feature type="signal peptide" evidence="8">
    <location>
        <begin position="1"/>
        <end position="40"/>
    </location>
</feature>
<feature type="transmembrane region" description="Helical" evidence="7">
    <location>
        <begin position="310"/>
        <end position="329"/>
    </location>
</feature>
<dbReference type="InterPro" id="IPR020476">
    <property type="entry name" value="Nudix_hydrolase"/>
</dbReference>
<feature type="transmembrane region" description="Helical" evidence="7">
    <location>
        <begin position="216"/>
        <end position="235"/>
    </location>
</feature>
<dbReference type="Pfam" id="PF00293">
    <property type="entry name" value="NUDIX"/>
    <property type="match status" value="1"/>
</dbReference>
<comment type="catalytic activity">
    <reaction evidence="6">
        <text>di-trans,octa-cis-undecaprenyl diphosphate + H2O = di-trans,octa-cis-undecaprenyl phosphate + phosphate + H(+)</text>
        <dbReference type="Rhea" id="RHEA:28094"/>
        <dbReference type="ChEBI" id="CHEBI:15377"/>
        <dbReference type="ChEBI" id="CHEBI:15378"/>
        <dbReference type="ChEBI" id="CHEBI:43474"/>
        <dbReference type="ChEBI" id="CHEBI:58405"/>
        <dbReference type="ChEBI" id="CHEBI:60392"/>
        <dbReference type="EC" id="3.6.1.27"/>
    </reaction>
</comment>
<feature type="transmembrane region" description="Helical" evidence="7">
    <location>
        <begin position="335"/>
        <end position="352"/>
    </location>
</feature>
<accession>A0AAX1PFM1</accession>
<dbReference type="PROSITE" id="PS00893">
    <property type="entry name" value="NUDIX_BOX"/>
    <property type="match status" value="1"/>
</dbReference>
<protein>
    <recommendedName>
        <fullName evidence="2">undecaprenyl-diphosphate phosphatase</fullName>
        <ecNumber evidence="2">3.6.1.27</ecNumber>
    </recommendedName>
    <alternativeName>
        <fullName evidence="5">Undecaprenyl pyrophosphate phosphatase</fullName>
    </alternativeName>
</protein>
<dbReference type="PANTHER" id="PTHR14969">
    <property type="entry name" value="SPHINGOSINE-1-PHOSPHATE PHOSPHOHYDROLASE"/>
    <property type="match status" value="1"/>
</dbReference>
<dbReference type="PRINTS" id="PR00502">
    <property type="entry name" value="NUDIXFAMILY"/>
</dbReference>
<dbReference type="InterPro" id="IPR000086">
    <property type="entry name" value="NUDIX_hydrolase_dom"/>
</dbReference>
<dbReference type="PROSITE" id="PS51462">
    <property type="entry name" value="NUDIX"/>
    <property type="match status" value="1"/>
</dbReference>
<dbReference type="Gene3D" id="3.90.79.10">
    <property type="entry name" value="Nucleoside Triphosphate Pyrophosphohydrolase"/>
    <property type="match status" value="1"/>
</dbReference>
<dbReference type="CDD" id="cd01610">
    <property type="entry name" value="PAP2_like"/>
    <property type="match status" value="1"/>
</dbReference>
<dbReference type="InterPro" id="IPR033138">
    <property type="entry name" value="Cu_oxidase_CS"/>
</dbReference>
<dbReference type="EMBL" id="QLLM01000020">
    <property type="protein sequence ID" value="RAJ00062.1"/>
    <property type="molecule type" value="Genomic_DNA"/>
</dbReference>
<dbReference type="CDD" id="cd02883">
    <property type="entry name" value="NUDIX_Hydrolase"/>
    <property type="match status" value="1"/>
</dbReference>
<dbReference type="PROSITE" id="PS00079">
    <property type="entry name" value="MULTICOPPER_OXIDASE1"/>
    <property type="match status" value="1"/>
</dbReference>
<keyword evidence="8" id="KW-0732">Signal</keyword>
<feature type="transmembrane region" description="Helical" evidence="7">
    <location>
        <begin position="442"/>
        <end position="460"/>
    </location>
</feature>
<feature type="domain" description="Nudix hydrolase" evidence="9">
    <location>
        <begin position="39"/>
        <end position="170"/>
    </location>
</feature>
<dbReference type="Gene3D" id="1.20.144.10">
    <property type="entry name" value="Phosphatidic acid phosphatase type 2/haloperoxidase"/>
    <property type="match status" value="1"/>
</dbReference>
<feature type="transmembrane region" description="Helical" evidence="7">
    <location>
        <begin position="381"/>
        <end position="400"/>
    </location>
</feature>
<proteinExistence type="predicted"/>
<keyword evidence="7" id="KW-1133">Transmembrane helix</keyword>
<evidence type="ECO:0000256" key="2">
    <source>
        <dbReference type="ARBA" id="ARBA00012374"/>
    </source>
</evidence>
<dbReference type="Pfam" id="PF01569">
    <property type="entry name" value="PAP2"/>
    <property type="match status" value="1"/>
</dbReference>
<reference evidence="10 11" key="1">
    <citation type="submission" date="2018-06" db="EMBL/GenBank/DDBJ databases">
        <title>Freshwater and sediment microbial communities from various areas in North America, analyzing microbe dynamics in response to fracking.</title>
        <authorList>
            <person name="Lamendella R."/>
        </authorList>
    </citation>
    <scope>NUCLEOTIDE SEQUENCE [LARGE SCALE GENOMIC DNA]</scope>
    <source>
        <strain evidence="10 11">17</strain>
    </source>
</reference>
<name>A0AAX1PFM1_AERSA</name>
<feature type="chain" id="PRO_5043768702" description="undecaprenyl-diphosphate phosphatase" evidence="8">
    <location>
        <begin position="41"/>
        <end position="479"/>
    </location>
</feature>
<dbReference type="InterPro" id="IPR000326">
    <property type="entry name" value="PAP2/HPO"/>
</dbReference>
<dbReference type="SMART" id="SM00014">
    <property type="entry name" value="acidPPc"/>
    <property type="match status" value="1"/>
</dbReference>
<comment type="caution">
    <text evidence="10">The sequence shown here is derived from an EMBL/GenBank/DDBJ whole genome shotgun (WGS) entry which is preliminary data.</text>
</comment>
<dbReference type="SUPFAM" id="SSF48317">
    <property type="entry name" value="Acid phosphatase/Vanadium-dependent haloperoxidase"/>
    <property type="match status" value="1"/>
</dbReference>
<dbReference type="GO" id="GO:0050380">
    <property type="term" value="F:undecaprenyl-diphosphatase activity"/>
    <property type="evidence" value="ECO:0007669"/>
    <property type="project" value="UniProtKB-EC"/>
</dbReference>
<dbReference type="Proteomes" id="UP000249422">
    <property type="component" value="Unassembled WGS sequence"/>
</dbReference>
<organism evidence="10 11">
    <name type="scientific">Aeromonas salmonicida</name>
    <dbReference type="NCBI Taxonomy" id="645"/>
    <lineage>
        <taxon>Bacteria</taxon>
        <taxon>Pseudomonadati</taxon>
        <taxon>Pseudomonadota</taxon>
        <taxon>Gammaproteobacteria</taxon>
        <taxon>Aeromonadales</taxon>
        <taxon>Aeromonadaceae</taxon>
        <taxon>Aeromonas</taxon>
    </lineage>
</organism>
<dbReference type="GO" id="GO:0046872">
    <property type="term" value="F:metal ion binding"/>
    <property type="evidence" value="ECO:0007669"/>
    <property type="project" value="UniProtKB-KW"/>
</dbReference>
<dbReference type="EC" id="3.6.1.27" evidence="2"/>
<evidence type="ECO:0000256" key="6">
    <source>
        <dbReference type="ARBA" id="ARBA00047594"/>
    </source>
</evidence>
<keyword evidence="7" id="KW-0812">Transmembrane</keyword>
<evidence type="ECO:0000256" key="4">
    <source>
        <dbReference type="ARBA" id="ARBA00022801"/>
    </source>
</evidence>
<evidence type="ECO:0000259" key="9">
    <source>
        <dbReference type="PROSITE" id="PS51462"/>
    </source>
</evidence>
<feature type="transmembrane region" description="Helical" evidence="7">
    <location>
        <begin position="242"/>
        <end position="260"/>
    </location>
</feature>
<keyword evidence="3" id="KW-0479">Metal-binding</keyword>
<dbReference type="AlphaFoldDB" id="A0AAX1PFM1"/>
<feature type="transmembrane region" description="Helical" evidence="7">
    <location>
        <begin position="412"/>
        <end position="430"/>
    </location>
</feature>
<dbReference type="PANTHER" id="PTHR14969:SF13">
    <property type="entry name" value="AT30094P"/>
    <property type="match status" value="1"/>
</dbReference>
<evidence type="ECO:0000256" key="1">
    <source>
        <dbReference type="ARBA" id="ARBA00001946"/>
    </source>
</evidence>
<evidence type="ECO:0000256" key="8">
    <source>
        <dbReference type="SAM" id="SignalP"/>
    </source>
</evidence>
<evidence type="ECO:0000256" key="5">
    <source>
        <dbReference type="ARBA" id="ARBA00032707"/>
    </source>
</evidence>
<evidence type="ECO:0000313" key="10">
    <source>
        <dbReference type="EMBL" id="RAJ00062.1"/>
    </source>
</evidence>
<gene>
    <name evidence="10" type="ORF">DEU50_12065</name>
</gene>
<evidence type="ECO:0000313" key="11">
    <source>
        <dbReference type="Proteomes" id="UP000249422"/>
    </source>
</evidence>
<dbReference type="SUPFAM" id="SSF55811">
    <property type="entry name" value="Nudix"/>
    <property type="match status" value="1"/>
</dbReference>
<evidence type="ECO:0000256" key="3">
    <source>
        <dbReference type="ARBA" id="ARBA00022723"/>
    </source>
</evidence>
<dbReference type="InterPro" id="IPR015797">
    <property type="entry name" value="NUDIX_hydrolase-like_dom_sf"/>
</dbReference>
<keyword evidence="4" id="KW-0378">Hydrolase</keyword>
<keyword evidence="7" id="KW-0472">Membrane</keyword>
<dbReference type="InterPro" id="IPR020084">
    <property type="entry name" value="NUDIX_hydrolase_CS"/>
</dbReference>